<keyword evidence="3" id="KW-1185">Reference proteome</keyword>
<name>A0A9P6XSA0_9FUNG</name>
<evidence type="ECO:0000256" key="1">
    <source>
        <dbReference type="SAM" id="MobiDB-lite"/>
    </source>
</evidence>
<dbReference type="AlphaFoldDB" id="A0A9P6XSA0"/>
<comment type="caution">
    <text evidence="2">The sequence shown here is derived from an EMBL/GenBank/DDBJ whole genome shotgun (WGS) entry which is preliminary data.</text>
</comment>
<evidence type="ECO:0000313" key="2">
    <source>
        <dbReference type="EMBL" id="KAG1531170.1"/>
    </source>
</evidence>
<gene>
    <name evidence="2" type="ORF">G6F50_016851</name>
</gene>
<accession>A0A9P6XSA0</accession>
<feature type="compositionally biased region" description="Basic and acidic residues" evidence="1">
    <location>
        <begin position="24"/>
        <end position="34"/>
    </location>
</feature>
<evidence type="ECO:0000313" key="3">
    <source>
        <dbReference type="Proteomes" id="UP000740926"/>
    </source>
</evidence>
<reference evidence="2 3" key="1">
    <citation type="journal article" date="2020" name="Microb. Genom.">
        <title>Genetic diversity of clinical and environmental Mucorales isolates obtained from an investigation of mucormycosis cases among solid organ transplant recipients.</title>
        <authorList>
            <person name="Nguyen M.H."/>
            <person name="Kaul D."/>
            <person name="Muto C."/>
            <person name="Cheng S.J."/>
            <person name="Richter R.A."/>
            <person name="Bruno V.M."/>
            <person name="Liu G."/>
            <person name="Beyhan S."/>
            <person name="Sundermann A.J."/>
            <person name="Mounaud S."/>
            <person name="Pasculle A.W."/>
            <person name="Nierman W.C."/>
            <person name="Driscoll E."/>
            <person name="Cumbie R."/>
            <person name="Clancy C.J."/>
            <person name="Dupont C.L."/>
        </authorList>
    </citation>
    <scope>NUCLEOTIDE SEQUENCE [LARGE SCALE GENOMIC DNA]</scope>
    <source>
        <strain evidence="2 3">GL24</strain>
    </source>
</reference>
<proteinExistence type="predicted"/>
<sequence length="114" mass="12293">MPVLWIAGKQWLARRYYQRLGQVEEQRAGGRQRADPAGPDGGAALGPARTRLPRGGGDAALGGVALAAYSPGVHRGRVPDVPGRAGLHRADLWVRAEHRRVPAGVHRADRRRLA</sequence>
<feature type="region of interest" description="Disordered" evidence="1">
    <location>
        <begin position="24"/>
        <end position="57"/>
    </location>
</feature>
<dbReference type="EMBL" id="JAANIU010011251">
    <property type="protein sequence ID" value="KAG1531170.1"/>
    <property type="molecule type" value="Genomic_DNA"/>
</dbReference>
<dbReference type="Proteomes" id="UP000740926">
    <property type="component" value="Unassembled WGS sequence"/>
</dbReference>
<organism evidence="2 3">
    <name type="scientific">Rhizopus delemar</name>
    <dbReference type="NCBI Taxonomy" id="936053"/>
    <lineage>
        <taxon>Eukaryota</taxon>
        <taxon>Fungi</taxon>
        <taxon>Fungi incertae sedis</taxon>
        <taxon>Mucoromycota</taxon>
        <taxon>Mucoromycotina</taxon>
        <taxon>Mucoromycetes</taxon>
        <taxon>Mucorales</taxon>
        <taxon>Mucorineae</taxon>
        <taxon>Rhizopodaceae</taxon>
        <taxon>Rhizopus</taxon>
    </lineage>
</organism>
<protein>
    <submittedName>
        <fullName evidence="2">Uncharacterized protein</fullName>
    </submittedName>
</protein>